<dbReference type="EMBL" id="BARS01048783">
    <property type="protein sequence ID" value="GAG28275.1"/>
    <property type="molecule type" value="Genomic_DNA"/>
</dbReference>
<accession>X0WC99</accession>
<gene>
    <name evidence="1" type="ORF">S01H1_73049</name>
</gene>
<proteinExistence type="predicted"/>
<feature type="non-terminal residue" evidence="1">
    <location>
        <position position="1"/>
    </location>
</feature>
<organism evidence="1">
    <name type="scientific">marine sediment metagenome</name>
    <dbReference type="NCBI Taxonomy" id="412755"/>
    <lineage>
        <taxon>unclassified sequences</taxon>
        <taxon>metagenomes</taxon>
        <taxon>ecological metagenomes</taxon>
    </lineage>
</organism>
<sequence>LHSIQEGSELGVGELLAGKWFPLLDYYALDYCTSDGAGVDFDSA</sequence>
<comment type="caution">
    <text evidence="1">The sequence shown here is derived from an EMBL/GenBank/DDBJ whole genome shotgun (WGS) entry which is preliminary data.</text>
</comment>
<protein>
    <submittedName>
        <fullName evidence="1">Uncharacterized protein</fullName>
    </submittedName>
</protein>
<evidence type="ECO:0000313" key="1">
    <source>
        <dbReference type="EMBL" id="GAG28275.1"/>
    </source>
</evidence>
<dbReference type="AlphaFoldDB" id="X0WC99"/>
<name>X0WC99_9ZZZZ</name>
<reference evidence="1" key="1">
    <citation type="journal article" date="2014" name="Front. Microbiol.">
        <title>High frequency of phylogenetically diverse reductive dehalogenase-homologous genes in deep subseafloor sedimentary metagenomes.</title>
        <authorList>
            <person name="Kawai M."/>
            <person name="Futagami T."/>
            <person name="Toyoda A."/>
            <person name="Takaki Y."/>
            <person name="Nishi S."/>
            <person name="Hori S."/>
            <person name="Arai W."/>
            <person name="Tsubouchi T."/>
            <person name="Morono Y."/>
            <person name="Uchiyama I."/>
            <person name="Ito T."/>
            <person name="Fujiyama A."/>
            <person name="Inagaki F."/>
            <person name="Takami H."/>
        </authorList>
    </citation>
    <scope>NUCLEOTIDE SEQUENCE</scope>
    <source>
        <strain evidence="1">Expedition CK06-06</strain>
    </source>
</reference>